<evidence type="ECO:0000256" key="2">
    <source>
        <dbReference type="ARBA" id="ARBA00022723"/>
    </source>
</evidence>
<dbReference type="InterPro" id="IPR052919">
    <property type="entry name" value="TA_system_RNase"/>
</dbReference>
<gene>
    <name evidence="6" type="ORF">FHX44_115263</name>
</gene>
<proteinExistence type="predicted"/>
<organism evidence="6 7">
    <name type="scientific">Pseudonocardia hierapolitana</name>
    <dbReference type="NCBI Taxonomy" id="1128676"/>
    <lineage>
        <taxon>Bacteria</taxon>
        <taxon>Bacillati</taxon>
        <taxon>Actinomycetota</taxon>
        <taxon>Actinomycetes</taxon>
        <taxon>Pseudonocardiales</taxon>
        <taxon>Pseudonocardiaceae</taxon>
        <taxon>Pseudonocardia</taxon>
    </lineage>
</organism>
<dbReference type="SUPFAM" id="SSF88723">
    <property type="entry name" value="PIN domain-like"/>
    <property type="match status" value="1"/>
</dbReference>
<evidence type="ECO:0000256" key="1">
    <source>
        <dbReference type="ARBA" id="ARBA00022722"/>
    </source>
</evidence>
<dbReference type="Proteomes" id="UP000321261">
    <property type="component" value="Unassembled WGS sequence"/>
</dbReference>
<evidence type="ECO:0000313" key="6">
    <source>
        <dbReference type="EMBL" id="TWF79330.1"/>
    </source>
</evidence>
<dbReference type="InterPro" id="IPR029060">
    <property type="entry name" value="PIN-like_dom_sf"/>
</dbReference>
<keyword evidence="2" id="KW-0479">Metal-binding</keyword>
<evidence type="ECO:0000256" key="4">
    <source>
        <dbReference type="ARBA" id="ARBA00022842"/>
    </source>
</evidence>
<evidence type="ECO:0000256" key="3">
    <source>
        <dbReference type="ARBA" id="ARBA00022801"/>
    </source>
</evidence>
<evidence type="ECO:0000259" key="5">
    <source>
        <dbReference type="Pfam" id="PF01850"/>
    </source>
</evidence>
<reference evidence="6 7" key="1">
    <citation type="submission" date="2019-06" db="EMBL/GenBank/DDBJ databases">
        <title>Sequencing the genomes of 1000 actinobacteria strains.</title>
        <authorList>
            <person name="Klenk H.-P."/>
        </authorList>
    </citation>
    <scope>NUCLEOTIDE SEQUENCE [LARGE SCALE GENOMIC DNA]</scope>
    <source>
        <strain evidence="6 7">DSM 45671</strain>
    </source>
</reference>
<keyword evidence="7" id="KW-1185">Reference proteome</keyword>
<dbReference type="Pfam" id="PF01850">
    <property type="entry name" value="PIN"/>
    <property type="match status" value="1"/>
</dbReference>
<keyword evidence="3" id="KW-0378">Hydrolase</keyword>
<dbReference type="GO" id="GO:0004518">
    <property type="term" value="F:nuclease activity"/>
    <property type="evidence" value="ECO:0007669"/>
    <property type="project" value="UniProtKB-KW"/>
</dbReference>
<dbReference type="CDD" id="cd09872">
    <property type="entry name" value="PIN_Sll0205-like"/>
    <property type="match status" value="1"/>
</dbReference>
<dbReference type="InterPro" id="IPR002716">
    <property type="entry name" value="PIN_dom"/>
</dbReference>
<accession>A0A561SWT8</accession>
<dbReference type="RefSeq" id="WP_147258209.1">
    <property type="nucleotide sequence ID" value="NZ_VIWU01000001.1"/>
</dbReference>
<dbReference type="EMBL" id="VIWU01000001">
    <property type="protein sequence ID" value="TWF79330.1"/>
    <property type="molecule type" value="Genomic_DNA"/>
</dbReference>
<dbReference type="Gene3D" id="3.40.50.1010">
    <property type="entry name" value="5'-nuclease"/>
    <property type="match status" value="1"/>
</dbReference>
<evidence type="ECO:0000313" key="7">
    <source>
        <dbReference type="Proteomes" id="UP000321261"/>
    </source>
</evidence>
<dbReference type="PANTHER" id="PTHR36173">
    <property type="entry name" value="RIBONUCLEASE VAPC16-RELATED"/>
    <property type="match status" value="1"/>
</dbReference>
<keyword evidence="1" id="KW-0540">Nuclease</keyword>
<feature type="domain" description="PIN" evidence="5">
    <location>
        <begin position="3"/>
        <end position="123"/>
    </location>
</feature>
<dbReference type="AlphaFoldDB" id="A0A561SWT8"/>
<sequence length="130" mass="14611">MRYLLDTHVWLWLQTQPERVSEDVRDRLADGAAQLLLSAASSWEIAIKHALGKLPLPEPPKTYVPSRMRHDSVDGLPVTHAHALHVATLPRHHDDPFDRLIVAQSQLEDIPLVTADPHITRYDVSVVPAV</sequence>
<protein>
    <submittedName>
        <fullName evidence="6">PIN domain nuclease of toxin-antitoxin system</fullName>
    </submittedName>
</protein>
<dbReference type="GO" id="GO:0016787">
    <property type="term" value="F:hydrolase activity"/>
    <property type="evidence" value="ECO:0007669"/>
    <property type="project" value="UniProtKB-KW"/>
</dbReference>
<keyword evidence="4" id="KW-0460">Magnesium</keyword>
<dbReference type="OrthoDB" id="9798990at2"/>
<name>A0A561SWT8_9PSEU</name>
<comment type="caution">
    <text evidence="6">The sequence shown here is derived from an EMBL/GenBank/DDBJ whole genome shotgun (WGS) entry which is preliminary data.</text>
</comment>
<dbReference type="GO" id="GO:0046872">
    <property type="term" value="F:metal ion binding"/>
    <property type="evidence" value="ECO:0007669"/>
    <property type="project" value="UniProtKB-KW"/>
</dbReference>
<dbReference type="PANTHER" id="PTHR36173:SF2">
    <property type="entry name" value="RIBONUCLEASE VAPC16"/>
    <property type="match status" value="1"/>
</dbReference>
<dbReference type="InterPro" id="IPR041705">
    <property type="entry name" value="PIN_Sll0205"/>
</dbReference>